<evidence type="ECO:0000256" key="4">
    <source>
        <dbReference type="ARBA" id="ARBA00022692"/>
    </source>
</evidence>
<keyword evidence="5" id="KW-0735">Signal-anchor</keyword>
<keyword evidence="12" id="KW-1185">Reference proteome</keyword>
<evidence type="ECO:0000256" key="6">
    <source>
        <dbReference type="ARBA" id="ARBA00022989"/>
    </source>
</evidence>
<evidence type="ECO:0000259" key="10">
    <source>
        <dbReference type="Pfam" id="PF13839"/>
    </source>
</evidence>
<dbReference type="PANTHER" id="PTHR32285:SF324">
    <property type="entry name" value="PROTEIN TRICHOME BIREFRINGENCE-LIKE 25"/>
    <property type="match status" value="1"/>
</dbReference>
<evidence type="ECO:0000256" key="9">
    <source>
        <dbReference type="SAM" id="Phobius"/>
    </source>
</evidence>
<dbReference type="Pfam" id="PF13839">
    <property type="entry name" value="PC-Esterase"/>
    <property type="match status" value="1"/>
</dbReference>
<dbReference type="Gramene" id="Aco005527.1.mrna1">
    <property type="protein sequence ID" value="Aco005527.1.mrna1"/>
    <property type="gene ID" value="Aco005527.1.path1"/>
</dbReference>
<keyword evidence="3" id="KW-0808">Transferase</keyword>
<dbReference type="RefSeq" id="XP_020099113.1">
    <property type="nucleotide sequence ID" value="XM_020243524.1"/>
</dbReference>
<keyword evidence="4 9" id="KW-0812">Transmembrane</keyword>
<dbReference type="PANTHER" id="PTHR32285">
    <property type="entry name" value="PROTEIN TRICHOME BIREFRINGENCE-LIKE 9-RELATED"/>
    <property type="match status" value="1"/>
</dbReference>
<feature type="domain" description="Trichome birefringence-like N-terminal" evidence="11">
    <location>
        <begin position="52"/>
        <end position="105"/>
    </location>
</feature>
<organism evidence="12 13">
    <name type="scientific">Ananas comosus</name>
    <name type="common">Pineapple</name>
    <name type="synonym">Ananas ananas</name>
    <dbReference type="NCBI Taxonomy" id="4615"/>
    <lineage>
        <taxon>Eukaryota</taxon>
        <taxon>Viridiplantae</taxon>
        <taxon>Streptophyta</taxon>
        <taxon>Embryophyta</taxon>
        <taxon>Tracheophyta</taxon>
        <taxon>Spermatophyta</taxon>
        <taxon>Magnoliopsida</taxon>
        <taxon>Liliopsida</taxon>
        <taxon>Poales</taxon>
        <taxon>Bromeliaceae</taxon>
        <taxon>Bromelioideae</taxon>
        <taxon>Ananas</taxon>
    </lineage>
</organism>
<protein>
    <submittedName>
        <fullName evidence="13">Protein trichome birefringence-like 26</fullName>
    </submittedName>
</protein>
<keyword evidence="8 9" id="KW-0472">Membrane</keyword>
<dbReference type="InterPro" id="IPR025846">
    <property type="entry name" value="TBL_N"/>
</dbReference>
<dbReference type="InterPro" id="IPR026057">
    <property type="entry name" value="TBL_C"/>
</dbReference>
<reference evidence="13" key="2">
    <citation type="submission" date="2025-08" db="UniProtKB">
        <authorList>
            <consortium name="RefSeq"/>
        </authorList>
    </citation>
    <scope>IDENTIFICATION</scope>
    <source>
        <tissue evidence="13">Leaf</tissue>
    </source>
</reference>
<evidence type="ECO:0000256" key="3">
    <source>
        <dbReference type="ARBA" id="ARBA00022679"/>
    </source>
</evidence>
<comment type="subcellular location">
    <subcellularLocation>
        <location evidence="1">Golgi apparatus membrane</location>
        <topology evidence="1">Single-pass type II membrane protein</topology>
    </subcellularLocation>
</comment>
<feature type="domain" description="Trichome birefringence-like C-terminal" evidence="10">
    <location>
        <begin position="106"/>
        <end position="384"/>
    </location>
</feature>
<evidence type="ECO:0000313" key="12">
    <source>
        <dbReference type="Proteomes" id="UP000515123"/>
    </source>
</evidence>
<dbReference type="OrthoDB" id="630188at2759"/>
<gene>
    <name evidence="13" type="primary">LOC109717652</name>
</gene>
<accession>A0A6P5G052</accession>
<feature type="transmembrane region" description="Helical" evidence="9">
    <location>
        <begin position="12"/>
        <end position="31"/>
    </location>
</feature>
<evidence type="ECO:0000313" key="13">
    <source>
        <dbReference type="RefSeq" id="XP_020099113.1"/>
    </source>
</evidence>
<evidence type="ECO:0000256" key="1">
    <source>
        <dbReference type="ARBA" id="ARBA00004323"/>
    </source>
</evidence>
<keyword evidence="7" id="KW-0333">Golgi apparatus</keyword>
<dbReference type="GO" id="GO:1990538">
    <property type="term" value="F:xylan O-acetyltransferase activity"/>
    <property type="evidence" value="ECO:0007669"/>
    <property type="project" value="UniProtKB-ARBA"/>
</dbReference>
<name>A0A6P5G052_ANACO</name>
<comment type="similarity">
    <text evidence="2">Belongs to the PC-esterase family. TBL subfamily.</text>
</comment>
<evidence type="ECO:0000256" key="2">
    <source>
        <dbReference type="ARBA" id="ARBA00007727"/>
    </source>
</evidence>
<reference evidence="12" key="1">
    <citation type="journal article" date="2015" name="Nat. Genet.">
        <title>The pineapple genome and the evolution of CAM photosynthesis.</title>
        <authorList>
            <person name="Ming R."/>
            <person name="VanBuren R."/>
            <person name="Wai C.M."/>
            <person name="Tang H."/>
            <person name="Schatz M.C."/>
            <person name="Bowers J.E."/>
            <person name="Lyons E."/>
            <person name="Wang M.L."/>
            <person name="Chen J."/>
            <person name="Biggers E."/>
            <person name="Zhang J."/>
            <person name="Huang L."/>
            <person name="Zhang L."/>
            <person name="Miao W."/>
            <person name="Zhang J."/>
            <person name="Ye Z."/>
            <person name="Miao C."/>
            <person name="Lin Z."/>
            <person name="Wang H."/>
            <person name="Zhou H."/>
            <person name="Yim W.C."/>
            <person name="Priest H.D."/>
            <person name="Zheng C."/>
            <person name="Woodhouse M."/>
            <person name="Edger P.P."/>
            <person name="Guyot R."/>
            <person name="Guo H.B."/>
            <person name="Guo H."/>
            <person name="Zheng G."/>
            <person name="Singh R."/>
            <person name="Sharma A."/>
            <person name="Min X."/>
            <person name="Zheng Y."/>
            <person name="Lee H."/>
            <person name="Gurtowski J."/>
            <person name="Sedlazeck F.J."/>
            <person name="Harkess A."/>
            <person name="McKain M.R."/>
            <person name="Liao Z."/>
            <person name="Fang J."/>
            <person name="Liu J."/>
            <person name="Zhang X."/>
            <person name="Zhang Q."/>
            <person name="Hu W."/>
            <person name="Qin Y."/>
            <person name="Wang K."/>
            <person name="Chen L.Y."/>
            <person name="Shirley N."/>
            <person name="Lin Y.R."/>
            <person name="Liu L.Y."/>
            <person name="Hernandez A.G."/>
            <person name="Wright C.L."/>
            <person name="Bulone V."/>
            <person name="Tuskan G.A."/>
            <person name="Heath K."/>
            <person name="Zee F."/>
            <person name="Moore P.H."/>
            <person name="Sunkar R."/>
            <person name="Leebens-Mack J.H."/>
            <person name="Mockler T."/>
            <person name="Bennetzen J.L."/>
            <person name="Freeling M."/>
            <person name="Sankoff D."/>
            <person name="Paterson A.H."/>
            <person name="Zhu X."/>
            <person name="Yang X."/>
            <person name="Smith J.A."/>
            <person name="Cushman J.C."/>
            <person name="Paull R.E."/>
            <person name="Yu Q."/>
        </authorList>
    </citation>
    <scope>NUCLEOTIDE SEQUENCE [LARGE SCALE GENOMIC DNA]</scope>
    <source>
        <strain evidence="12">cv. F153</strain>
    </source>
</reference>
<dbReference type="AlphaFoldDB" id="A0A6P5G052"/>
<evidence type="ECO:0000256" key="8">
    <source>
        <dbReference type="ARBA" id="ARBA00023136"/>
    </source>
</evidence>
<evidence type="ECO:0000256" key="7">
    <source>
        <dbReference type="ARBA" id="ARBA00023034"/>
    </source>
</evidence>
<dbReference type="GO" id="GO:0000139">
    <property type="term" value="C:Golgi membrane"/>
    <property type="evidence" value="ECO:0007669"/>
    <property type="project" value="UniProtKB-SubCell"/>
</dbReference>
<evidence type="ECO:0000256" key="5">
    <source>
        <dbReference type="ARBA" id="ARBA00022968"/>
    </source>
</evidence>
<dbReference type="GeneID" id="109717652"/>
<dbReference type="Proteomes" id="UP000515123">
    <property type="component" value="Linkage group 11"/>
</dbReference>
<dbReference type="InterPro" id="IPR029962">
    <property type="entry name" value="TBL"/>
</dbReference>
<keyword evidence="6 9" id="KW-1133">Transmembrane helix</keyword>
<evidence type="ECO:0000259" key="11">
    <source>
        <dbReference type="Pfam" id="PF14416"/>
    </source>
</evidence>
<proteinExistence type="inferred from homology"/>
<dbReference type="Pfam" id="PF14416">
    <property type="entry name" value="PMR5N"/>
    <property type="match status" value="1"/>
</dbReference>
<sequence>MTTKAELGHDVAMVLVSVIFVAFALRLHLFVDAFAAEDAELVNAIAGKLQREQCDLFTGKWIANPAGPAYTNASCEFIDAPRDCTTNGRPDTEYLYWRWKPYGCELPLFNANKFLNSMRNKSWVFIGDSILRNQLASLLCLLSKVEEVVRDETYKSSIWHFPSHNFTLAAIWAPFLLKASDKVDNITVHLDVLESRWTSRYDDYDYIVISGGHWFLKTTIFYENGTAIGCNYCPGMNLPELRSDFSYRKALQLAFRFILSSDHKPIVLFRTWTPDHFKFGRWYSGGVCNRTKPYKEGEFSEHDADRLMRQVEIEEFEKAVVVGTRNRTRIRLLDIYHLSLLRPDGHPGPYRRFHPDLSKRTQNDCLHWCLPGPVEAWNDIVMEMVLNEGDFRYFS</sequence>